<evidence type="ECO:0000256" key="1">
    <source>
        <dbReference type="SAM" id="MobiDB-lite"/>
    </source>
</evidence>
<dbReference type="EMBL" id="JBJLSN010000130">
    <property type="protein sequence ID" value="MFL7906070.1"/>
    <property type="molecule type" value="Genomic_DNA"/>
</dbReference>
<keyword evidence="4" id="KW-1185">Reference proteome</keyword>
<dbReference type="Pfam" id="PF03446">
    <property type="entry name" value="NAD_binding_2"/>
    <property type="match status" value="1"/>
</dbReference>
<evidence type="ECO:0000313" key="4">
    <source>
        <dbReference type="Proteomes" id="UP001628281"/>
    </source>
</evidence>
<dbReference type="InterPro" id="IPR036291">
    <property type="entry name" value="NAD(P)-bd_dom_sf"/>
</dbReference>
<gene>
    <name evidence="3" type="ORF">ACJ41P_33480</name>
</gene>
<reference evidence="3 4" key="1">
    <citation type="submission" date="2024-11" db="EMBL/GenBank/DDBJ databases">
        <title>Draft genome sequences of two bacteria associated to sugarcane roots in Colombia.</title>
        <authorList>
            <person name="Pardo-Diaz S."/>
            <person name="Masmela-Mendoza J."/>
            <person name="Delgadillo-Duran P."/>
            <person name="Bautista E.J."/>
            <person name="Rojas-Tapias D.F."/>
        </authorList>
    </citation>
    <scope>NUCLEOTIDE SEQUENCE [LARGE SCALE GENOMIC DNA]</scope>
    <source>
        <strain evidence="3 4">Ap18</strain>
    </source>
</reference>
<dbReference type="Proteomes" id="UP001628281">
    <property type="component" value="Unassembled WGS sequence"/>
</dbReference>
<dbReference type="SUPFAM" id="SSF51735">
    <property type="entry name" value="NAD(P)-binding Rossmann-fold domains"/>
    <property type="match status" value="1"/>
</dbReference>
<name>A0ABW8VLL3_9PROT</name>
<dbReference type="InterPro" id="IPR002204">
    <property type="entry name" value="3-OH-isobutyrate_DH-rel_CS"/>
</dbReference>
<feature type="non-terminal residue" evidence="3">
    <location>
        <position position="125"/>
    </location>
</feature>
<dbReference type="Gene3D" id="3.40.50.720">
    <property type="entry name" value="NAD(P)-binding Rossmann-like Domain"/>
    <property type="match status" value="1"/>
</dbReference>
<sequence length="125" mass="13038">MPPAAECRCPGMPDGGRIPSRFNRAASGGRRLIGTRPRPSLAVQGQTPTKGDRRQKQSAADTTKKDRTMADTATASRSVAFLGLGTMGFPMAGHLAVRGGHRVTVFNRTAAKADAWTARFGGGGG</sequence>
<protein>
    <submittedName>
        <fullName evidence="3">NAD(P)-binding domain-containing protein</fullName>
    </submittedName>
</protein>
<evidence type="ECO:0000259" key="2">
    <source>
        <dbReference type="Pfam" id="PF03446"/>
    </source>
</evidence>
<dbReference type="PROSITE" id="PS00895">
    <property type="entry name" value="3_HYDROXYISOBUT_DH"/>
    <property type="match status" value="1"/>
</dbReference>
<comment type="caution">
    <text evidence="3">The sequence shown here is derived from an EMBL/GenBank/DDBJ whole genome shotgun (WGS) entry which is preliminary data.</text>
</comment>
<proteinExistence type="predicted"/>
<dbReference type="InterPro" id="IPR006115">
    <property type="entry name" value="6PGDH_NADP-bd"/>
</dbReference>
<evidence type="ECO:0000313" key="3">
    <source>
        <dbReference type="EMBL" id="MFL7906070.1"/>
    </source>
</evidence>
<feature type="domain" description="6-phosphogluconate dehydrogenase NADP-binding" evidence="2">
    <location>
        <begin position="79"/>
        <end position="118"/>
    </location>
</feature>
<accession>A0ABW8VLL3</accession>
<feature type="region of interest" description="Disordered" evidence="1">
    <location>
        <begin position="1"/>
        <end position="74"/>
    </location>
</feature>
<dbReference type="RefSeq" id="WP_407826099.1">
    <property type="nucleotide sequence ID" value="NZ_JBJLSN010000130.1"/>
</dbReference>
<organism evidence="3 4">
    <name type="scientific">Azospirillum argentinense</name>
    <dbReference type="NCBI Taxonomy" id="2970906"/>
    <lineage>
        <taxon>Bacteria</taxon>
        <taxon>Pseudomonadati</taxon>
        <taxon>Pseudomonadota</taxon>
        <taxon>Alphaproteobacteria</taxon>
        <taxon>Rhodospirillales</taxon>
        <taxon>Azospirillaceae</taxon>
        <taxon>Azospirillum</taxon>
    </lineage>
</organism>